<evidence type="ECO:0000313" key="4">
    <source>
        <dbReference type="EMBL" id="KAA1098686.1"/>
    </source>
</evidence>
<dbReference type="OrthoDB" id="2509452at2759"/>
<keyword evidence="2" id="KW-0472">Membrane</keyword>
<feature type="transmembrane region" description="Helical" evidence="2">
    <location>
        <begin position="178"/>
        <end position="197"/>
    </location>
</feature>
<dbReference type="EMBL" id="VDEP01000316">
    <property type="protein sequence ID" value="KAA1103784.1"/>
    <property type="molecule type" value="Genomic_DNA"/>
</dbReference>
<name>A0A5B0PCB3_PUCGR</name>
<keyword evidence="3" id="KW-0732">Signal</keyword>
<gene>
    <name evidence="5" type="ORF">PGT21_010153</name>
    <name evidence="7" type="ORF">PGT21_014202</name>
    <name evidence="4" type="ORF">PGTUg99_006724</name>
    <name evidence="6" type="ORF">PGTUg99_007429</name>
</gene>
<keyword evidence="2" id="KW-0812">Transmembrane</keyword>
<dbReference type="EMBL" id="VDEP01000347">
    <property type="protein sequence ID" value="KAA1098686.1"/>
    <property type="molecule type" value="Genomic_DNA"/>
</dbReference>
<evidence type="ECO:0000313" key="6">
    <source>
        <dbReference type="EMBL" id="KAA1103784.1"/>
    </source>
</evidence>
<reference evidence="8 9" key="1">
    <citation type="submission" date="2019-05" db="EMBL/GenBank/DDBJ databases">
        <title>Emergence of the Ug99 lineage of the wheat stem rust pathogen through somatic hybridization.</title>
        <authorList>
            <person name="Li F."/>
            <person name="Upadhyaya N.M."/>
            <person name="Sperschneider J."/>
            <person name="Matny O."/>
            <person name="Nguyen-Phuc H."/>
            <person name="Mago R."/>
            <person name="Raley C."/>
            <person name="Miller M.E."/>
            <person name="Silverstein K.A.T."/>
            <person name="Henningsen E."/>
            <person name="Hirsch C.D."/>
            <person name="Visser B."/>
            <person name="Pretorius Z.A."/>
            <person name="Steffenson B.J."/>
            <person name="Schwessinger B."/>
            <person name="Dodds P.N."/>
            <person name="Figueroa M."/>
        </authorList>
    </citation>
    <scope>NUCLEOTIDE SEQUENCE [LARGE SCALE GENOMIC DNA]</scope>
    <source>
        <strain evidence="5">21-0</strain>
        <strain evidence="4 9">Ug99</strain>
    </source>
</reference>
<accession>A0A5B0PCB3</accession>
<evidence type="ECO:0000313" key="8">
    <source>
        <dbReference type="Proteomes" id="UP000324748"/>
    </source>
</evidence>
<feature type="compositionally biased region" description="Basic and acidic residues" evidence="1">
    <location>
        <begin position="83"/>
        <end position="96"/>
    </location>
</feature>
<organism evidence="4 9">
    <name type="scientific">Puccinia graminis f. sp. tritici</name>
    <dbReference type="NCBI Taxonomy" id="56615"/>
    <lineage>
        <taxon>Eukaryota</taxon>
        <taxon>Fungi</taxon>
        <taxon>Dikarya</taxon>
        <taxon>Basidiomycota</taxon>
        <taxon>Pucciniomycotina</taxon>
        <taxon>Pucciniomycetes</taxon>
        <taxon>Pucciniales</taxon>
        <taxon>Pucciniaceae</taxon>
        <taxon>Puccinia</taxon>
    </lineage>
</organism>
<dbReference type="Proteomes" id="UP000324748">
    <property type="component" value="Unassembled WGS sequence"/>
</dbReference>
<feature type="compositionally biased region" description="Polar residues" evidence="1">
    <location>
        <begin position="59"/>
        <end position="78"/>
    </location>
</feature>
<feature type="region of interest" description="Disordered" evidence="1">
    <location>
        <begin position="55"/>
        <end position="96"/>
    </location>
</feature>
<evidence type="ECO:0000313" key="7">
    <source>
        <dbReference type="EMBL" id="KAA1117549.1"/>
    </source>
</evidence>
<dbReference type="EMBL" id="VSWC01000002">
    <property type="protein sequence ID" value="KAA1117549.1"/>
    <property type="molecule type" value="Genomic_DNA"/>
</dbReference>
<dbReference type="AlphaFoldDB" id="A0A5B0PCB3"/>
<feature type="signal peptide" evidence="3">
    <location>
        <begin position="1"/>
        <end position="18"/>
    </location>
</feature>
<feature type="chain" id="PRO_5036137740" evidence="3">
    <location>
        <begin position="19"/>
        <end position="223"/>
    </location>
</feature>
<evidence type="ECO:0000256" key="1">
    <source>
        <dbReference type="SAM" id="MobiDB-lite"/>
    </source>
</evidence>
<dbReference type="Proteomes" id="UP000325313">
    <property type="component" value="Unassembled WGS sequence"/>
</dbReference>
<sequence>MTSVLFLFLLIGQYVATGVPPELGSPERSPLADYRDVKIQLPCPADTVAIDIGAREQSPIRTSPEASILSNDQLSRQNLPVRDSPESKELSPSDRGAHKDRFPWYSFDEEDTSIARHRNYDYYDRYRPWDDLSLPENRAGRRVEAIPSTSNTRTDIQVLRRIRNYELSESARFNIKCGLATAAVLSLLVFLVLFTIWDIKRHIDGSYPFIYIVQPGRKPRRHY</sequence>
<keyword evidence="8" id="KW-1185">Reference proteome</keyword>
<evidence type="ECO:0000313" key="5">
    <source>
        <dbReference type="EMBL" id="KAA1099518.1"/>
    </source>
</evidence>
<evidence type="ECO:0000313" key="9">
    <source>
        <dbReference type="Proteomes" id="UP000325313"/>
    </source>
</evidence>
<protein>
    <submittedName>
        <fullName evidence="4">Uncharacterized protein</fullName>
    </submittedName>
</protein>
<evidence type="ECO:0000256" key="3">
    <source>
        <dbReference type="SAM" id="SignalP"/>
    </source>
</evidence>
<dbReference type="EMBL" id="VSWC01000054">
    <property type="protein sequence ID" value="KAA1099518.1"/>
    <property type="molecule type" value="Genomic_DNA"/>
</dbReference>
<evidence type="ECO:0000256" key="2">
    <source>
        <dbReference type="SAM" id="Phobius"/>
    </source>
</evidence>
<comment type="caution">
    <text evidence="4">The sequence shown here is derived from an EMBL/GenBank/DDBJ whole genome shotgun (WGS) entry which is preliminary data.</text>
</comment>
<proteinExistence type="predicted"/>
<keyword evidence="2" id="KW-1133">Transmembrane helix</keyword>